<proteinExistence type="predicted"/>
<dbReference type="BioCyc" id="JESP1508404:G14D9-13710-MONOMER"/>
<evidence type="ECO:0000313" key="2">
    <source>
        <dbReference type="Proteomes" id="UP000031449"/>
    </source>
</evidence>
<keyword evidence="1" id="KW-0614">Plasmid</keyword>
<protein>
    <submittedName>
        <fullName evidence="1">Uncharacterized protein</fullName>
    </submittedName>
</protein>
<organism evidence="1 2">
    <name type="scientific">Jeotgalibacillus malaysiensis</name>
    <dbReference type="NCBI Taxonomy" id="1508404"/>
    <lineage>
        <taxon>Bacteria</taxon>
        <taxon>Bacillati</taxon>
        <taxon>Bacillota</taxon>
        <taxon>Bacilli</taxon>
        <taxon>Bacillales</taxon>
        <taxon>Caryophanaceae</taxon>
        <taxon>Jeotgalibacillus</taxon>
    </lineage>
</organism>
<accession>A0A0B5B0M3</accession>
<dbReference type="Proteomes" id="UP000031449">
    <property type="component" value="Plasmid unnamed"/>
</dbReference>
<gene>
    <name evidence="1" type="ORF">JMA_43870</name>
</gene>
<geneLocation type="plasmid" evidence="2"/>
<dbReference type="HOGENOM" id="CLU_3290935_0_0_9"/>
<sequence>MNGTVNQMLTTMLATIVIKTKSASEKTNFLRAISAERGFP</sequence>
<evidence type="ECO:0000313" key="1">
    <source>
        <dbReference type="EMBL" id="AJD93704.1"/>
    </source>
</evidence>
<dbReference type="AlphaFoldDB" id="A0A0B5B0M3"/>
<reference evidence="1 2" key="1">
    <citation type="submission" date="2014-08" db="EMBL/GenBank/DDBJ databases">
        <title>Complete genome of a marine bacteria Jeotgalibacillus malaysiensis.</title>
        <authorList>
            <person name="Yaakop A.S."/>
            <person name="Chan K.-G."/>
            <person name="Goh K.M."/>
        </authorList>
    </citation>
    <scope>NUCLEOTIDE SEQUENCE [LARGE SCALE GENOMIC DNA]</scope>
    <source>
        <strain evidence="1 2">D5</strain>
        <plasmid evidence="2">Plasmid</plasmid>
    </source>
</reference>
<dbReference type="KEGG" id="jeo:JMA_43870"/>
<dbReference type="EMBL" id="CP009417">
    <property type="protein sequence ID" value="AJD93704.1"/>
    <property type="molecule type" value="Genomic_DNA"/>
</dbReference>
<keyword evidence="2" id="KW-1185">Reference proteome</keyword>
<name>A0A0B5B0M3_9BACL</name>